<sequence>MPRFNFALGKAGTLREAGEVQSDTFDDALEAIAEQAIVQVGDLLEIGVYGFPPARYELVRTGRKTKGWKPANQLAA</sequence>
<evidence type="ECO:0000313" key="1">
    <source>
        <dbReference type="EMBL" id="GLC25408.1"/>
    </source>
</evidence>
<name>A0AA37VAG1_9BACT</name>
<dbReference type="Proteomes" id="UP001161325">
    <property type="component" value="Unassembled WGS sequence"/>
</dbReference>
<keyword evidence="2" id="KW-1185">Reference proteome</keyword>
<dbReference type="RefSeq" id="WP_284349863.1">
    <property type="nucleotide sequence ID" value="NZ_BRXS01000003.1"/>
</dbReference>
<organism evidence="1 2">
    <name type="scientific">Roseisolibacter agri</name>
    <dbReference type="NCBI Taxonomy" id="2014610"/>
    <lineage>
        <taxon>Bacteria</taxon>
        <taxon>Pseudomonadati</taxon>
        <taxon>Gemmatimonadota</taxon>
        <taxon>Gemmatimonadia</taxon>
        <taxon>Gemmatimonadales</taxon>
        <taxon>Gemmatimonadaceae</taxon>
        <taxon>Roseisolibacter</taxon>
    </lineage>
</organism>
<proteinExistence type="predicted"/>
<dbReference type="EMBL" id="BRXS01000003">
    <property type="protein sequence ID" value="GLC25408.1"/>
    <property type="molecule type" value="Genomic_DNA"/>
</dbReference>
<gene>
    <name evidence="1" type="ORF">rosag_19210</name>
</gene>
<protein>
    <submittedName>
        <fullName evidence="1">Uncharacterized protein</fullName>
    </submittedName>
</protein>
<accession>A0AA37VAG1</accession>
<reference evidence="1" key="1">
    <citation type="submission" date="2022-08" db="EMBL/GenBank/DDBJ databases">
        <title>Draft genome sequencing of Roseisolibacter agri AW1220.</title>
        <authorList>
            <person name="Tobiishi Y."/>
            <person name="Tonouchi A."/>
        </authorList>
    </citation>
    <scope>NUCLEOTIDE SEQUENCE</scope>
    <source>
        <strain evidence="1">AW1220</strain>
    </source>
</reference>
<evidence type="ECO:0000313" key="2">
    <source>
        <dbReference type="Proteomes" id="UP001161325"/>
    </source>
</evidence>
<comment type="caution">
    <text evidence="1">The sequence shown here is derived from an EMBL/GenBank/DDBJ whole genome shotgun (WGS) entry which is preliminary data.</text>
</comment>
<dbReference type="AlphaFoldDB" id="A0AA37VAG1"/>